<dbReference type="InterPro" id="IPR029000">
    <property type="entry name" value="Cyclophilin-like_dom_sf"/>
</dbReference>
<dbReference type="Gene3D" id="2.40.100.10">
    <property type="entry name" value="Cyclophilin-like"/>
    <property type="match status" value="1"/>
</dbReference>
<dbReference type="AlphaFoldDB" id="A0A068NQH7"/>
<reference evidence="7 8" key="1">
    <citation type="journal article" date="2014" name="PLoS ONE">
        <title>The first complete genome sequence of the class fimbriimonadia in the phylum armatimonadetes.</title>
        <authorList>
            <person name="Hu Z.Y."/>
            <person name="Wang Y.Z."/>
            <person name="Im W.T."/>
            <person name="Wang S.Y."/>
            <person name="Zhao G.P."/>
            <person name="Zheng H.J."/>
            <person name="Quan Z.X."/>
        </authorList>
    </citation>
    <scope>NUCLEOTIDE SEQUENCE [LARGE SCALE GENOMIC DNA]</scope>
    <source>
        <strain evidence="7">Gsoil 348</strain>
    </source>
</reference>
<feature type="signal peptide" evidence="5">
    <location>
        <begin position="1"/>
        <end position="21"/>
    </location>
</feature>
<evidence type="ECO:0000256" key="1">
    <source>
        <dbReference type="ARBA" id="ARBA00002388"/>
    </source>
</evidence>
<dbReference type="EC" id="5.2.1.8" evidence="2"/>
<dbReference type="PANTHER" id="PTHR45625">
    <property type="entry name" value="PEPTIDYL-PROLYL CIS-TRANS ISOMERASE-RELATED"/>
    <property type="match status" value="1"/>
</dbReference>
<dbReference type="Pfam" id="PF00160">
    <property type="entry name" value="Pro_isomerase"/>
    <property type="match status" value="1"/>
</dbReference>
<organism evidence="7 8">
    <name type="scientific">Fimbriimonas ginsengisoli Gsoil 348</name>
    <dbReference type="NCBI Taxonomy" id="661478"/>
    <lineage>
        <taxon>Bacteria</taxon>
        <taxon>Bacillati</taxon>
        <taxon>Armatimonadota</taxon>
        <taxon>Fimbriimonadia</taxon>
        <taxon>Fimbriimonadales</taxon>
        <taxon>Fimbriimonadaceae</taxon>
        <taxon>Fimbriimonas</taxon>
    </lineage>
</organism>
<keyword evidence="4 7" id="KW-0413">Isomerase</keyword>
<dbReference type="CDD" id="cd00317">
    <property type="entry name" value="cyclophilin"/>
    <property type="match status" value="1"/>
</dbReference>
<evidence type="ECO:0000256" key="2">
    <source>
        <dbReference type="ARBA" id="ARBA00013194"/>
    </source>
</evidence>
<dbReference type="PANTHER" id="PTHR45625:SF4">
    <property type="entry name" value="PEPTIDYLPROLYL ISOMERASE DOMAIN AND WD REPEAT-CONTAINING PROTEIN 1"/>
    <property type="match status" value="1"/>
</dbReference>
<name>A0A068NQH7_FIMGI</name>
<protein>
    <recommendedName>
        <fullName evidence="2">peptidylprolyl isomerase</fullName>
        <ecNumber evidence="2">5.2.1.8</ecNumber>
    </recommendedName>
</protein>
<dbReference type="InterPro" id="IPR044666">
    <property type="entry name" value="Cyclophilin_A-like"/>
</dbReference>
<evidence type="ECO:0000313" key="7">
    <source>
        <dbReference type="EMBL" id="AIE85607.1"/>
    </source>
</evidence>
<dbReference type="EMBL" id="CP007139">
    <property type="protein sequence ID" value="AIE85607.1"/>
    <property type="molecule type" value="Genomic_DNA"/>
</dbReference>
<keyword evidence="5" id="KW-0732">Signal</keyword>
<evidence type="ECO:0000313" key="8">
    <source>
        <dbReference type="Proteomes" id="UP000027982"/>
    </source>
</evidence>
<feature type="chain" id="PRO_5001654179" description="peptidylprolyl isomerase" evidence="5">
    <location>
        <begin position="22"/>
        <end position="317"/>
    </location>
</feature>
<accession>A0A068NQH7</accession>
<dbReference type="SUPFAM" id="SSF50891">
    <property type="entry name" value="Cyclophilin-like"/>
    <property type="match status" value="1"/>
</dbReference>
<proteinExistence type="predicted"/>
<dbReference type="STRING" id="661478.OP10G_2239"/>
<comment type="function">
    <text evidence="1">PPIases accelerate the folding of proteins. It catalyzes the cis-trans isomerization of proline imidic peptide bonds in oligopeptides.</text>
</comment>
<dbReference type="OrthoDB" id="9807797at2"/>
<dbReference type="HOGENOM" id="CLU_876457_0_0_0"/>
<dbReference type="eggNOG" id="COG0652">
    <property type="taxonomic scope" value="Bacteria"/>
</dbReference>
<evidence type="ECO:0000256" key="5">
    <source>
        <dbReference type="SAM" id="SignalP"/>
    </source>
</evidence>
<dbReference type="InterPro" id="IPR002130">
    <property type="entry name" value="Cyclophilin-type_PPIase_dom"/>
</dbReference>
<gene>
    <name evidence="7" type="ORF">OP10G_2239</name>
</gene>
<dbReference type="KEGG" id="fgi:OP10G_2239"/>
<sequence>MKCLAWFLLAIPSLSLGQVSADHPYNGINRPLTVDVRIPRGERGEAEIRLLEAVTAATSNKAKVSAGRMDLAKLFPELWTAKRPKLLYAQLVVGGRKIGPALVLQPMLNPPISRLKADGKTLEFVPDDDGPMYNGIRAYVDQDIEFDTSLGSMRFRMRPDAAPNTAWNIMQLVKGGLYTGTIFHRVVAKRADGTPFVIQGGDPTGTGSGGPGFAYPLENSTLPHDFGVISIARSTDPNTNGCQIFVCLSRAGTKHLDGKYAAFGQAISGGQTILKIGAVPVGKEDRPTNPPKIINARLVDAAPYGEGPKALVRPLAG</sequence>
<evidence type="ECO:0000259" key="6">
    <source>
        <dbReference type="PROSITE" id="PS50072"/>
    </source>
</evidence>
<dbReference type="PROSITE" id="PS50072">
    <property type="entry name" value="CSA_PPIASE_2"/>
    <property type="match status" value="1"/>
</dbReference>
<keyword evidence="8" id="KW-1185">Reference proteome</keyword>
<dbReference type="RefSeq" id="WP_025225830.1">
    <property type="nucleotide sequence ID" value="NZ_CP007139.1"/>
</dbReference>
<evidence type="ECO:0000256" key="3">
    <source>
        <dbReference type="ARBA" id="ARBA00023110"/>
    </source>
</evidence>
<dbReference type="GO" id="GO:0003755">
    <property type="term" value="F:peptidyl-prolyl cis-trans isomerase activity"/>
    <property type="evidence" value="ECO:0007669"/>
    <property type="project" value="UniProtKB-KW"/>
</dbReference>
<feature type="domain" description="PPIase cyclophilin-type" evidence="6">
    <location>
        <begin position="147"/>
        <end position="298"/>
    </location>
</feature>
<evidence type="ECO:0000256" key="4">
    <source>
        <dbReference type="ARBA" id="ARBA00023235"/>
    </source>
</evidence>
<dbReference type="Proteomes" id="UP000027982">
    <property type="component" value="Chromosome"/>
</dbReference>
<keyword evidence="3" id="KW-0697">Rotamase</keyword>